<reference evidence="8" key="1">
    <citation type="submission" date="2016-04" db="EMBL/GenBank/DDBJ databases">
        <authorList>
            <person name="Nguyen H.D."/>
            <person name="Samba Siva P."/>
            <person name="Cullis J."/>
            <person name="Levesque C.A."/>
            <person name="Hambleton S."/>
        </authorList>
    </citation>
    <scope>NUCLEOTIDE SEQUENCE</scope>
    <source>
        <strain evidence="8">DAOMC 236426</strain>
    </source>
</reference>
<evidence type="ECO:0000256" key="2">
    <source>
        <dbReference type="ARBA" id="ARBA00022598"/>
    </source>
</evidence>
<dbReference type="GO" id="GO:0006273">
    <property type="term" value="P:lagging strand elongation"/>
    <property type="evidence" value="ECO:0007669"/>
    <property type="project" value="TreeGrafter"/>
</dbReference>
<dbReference type="AlphaFoldDB" id="A0A8X7MUE7"/>
<sequence>MTLSKLRMSSAGSNMSSSSSSIASAQQRERGMAVSNGSTPKKRSAAGAGAAGSSPASKKQKKQQQQQQQQSSITSFFTSPSQHSRTSKSNNINTSATNKEDHSSAGWEQDGSEIDADERLARQLQAEWDAEATNATSSSASLPAAAASKSNTSPSSVASSSRIPSVKAEGSSSNALSLTDATQAAKLSKPGPSPLPLSNPVLNPASIDLNALDAAIEAIQLGEDIFTFDPYAVDTSPWPHTAPNTKQEPAGPAKPVTPYALLTHAFVLVSSTKSRITITTVLTNLLRVLRIHDPDAILPAVYLISNHIAPPYDGVELGLGGSVLHKAVQSVTGKSSRFLKNLWDRTGDAGDVAFEAKKDIKMLTKPAPITVAKLFATLHTIARLSGAGSQSAKLSHVTKLLVASRGEETRFLARTFIAHLRIQAVRTTMATSLARAFALVDTPHAPGSSKPTDDGLKLSQSAKARGKSKASDTVVSEHDGPSPYLIHPHERRGLLAHPTKTKDRQNERWIELTARMAKAERVVREVRARHPNFTSIVPALLNVGLSGLSESVPLRIGTPLSPMLASITRSLPNMFDKLGTRPFVSEYKYDGQRVQIHAVLLPKNADPNDLPQSATLDQALFATGSEEGDARLRPILVESGRGKWVKAGDDDDRQIYVRLFSRHLEDQTDKYPDVLELFPLLLARGKDRIAKSRIDSTEDLGEEVRSFIMDAEIVAIGTSSEELLPFQTLASRSRKDVQLKDVKVKVGIFAFDLMYLNGQPLLKTAFRQRRHLLKKYFPPLSPENPMIACFGHVKSCESMDPEEVTAFFEQARAAHCEGIMVKSLDHFWEDAPTGEPNQESTNTKGKSVPRLRKLNDVVGNDLQMEDVPDEEKATKAKKPRKGEADDVDVEIVGKGVNGRGKALLSTYEPDKRCESWLKVKGDYLDSQDTLDLVPIGGWHGMGRKANWWSPVLLALYDPETGVYQALCKCISGFTDAEYKRIKFEAYAENTDDCQEATSTIPPFEVEYDSALTPAFWWRPKEVWEIRCADITLSPVYTAARGQNLGLDTPRGLSIRFPRFIKRREDKGVEQATTPAQLAGMFREQMARAPAAEDAAGDADGEVGEVADEEEEEEDDIADEFEGEKDE</sequence>
<dbReference type="Gene3D" id="2.40.50.140">
    <property type="entry name" value="Nucleic acid-binding proteins"/>
    <property type="match status" value="1"/>
</dbReference>
<comment type="similarity">
    <text evidence="1">Belongs to the ATP-dependent DNA ligase family.</text>
</comment>
<dbReference type="PROSITE" id="PS00697">
    <property type="entry name" value="DNA_LIGASE_A1"/>
    <property type="match status" value="1"/>
</dbReference>
<accession>A0A8X7MUE7</accession>
<dbReference type="CDD" id="cd07900">
    <property type="entry name" value="Adenylation_DNA_ligase_I_Euk"/>
    <property type="match status" value="1"/>
</dbReference>
<dbReference type="GO" id="GO:0003910">
    <property type="term" value="F:DNA ligase (ATP) activity"/>
    <property type="evidence" value="ECO:0007669"/>
    <property type="project" value="InterPro"/>
</dbReference>
<dbReference type="PANTHER" id="PTHR45674:SF9">
    <property type="entry name" value="DNA LIGASE 3"/>
    <property type="match status" value="1"/>
</dbReference>
<dbReference type="EMBL" id="LWDE02000411">
    <property type="protein sequence ID" value="KAE8247920.1"/>
    <property type="molecule type" value="Genomic_DNA"/>
</dbReference>
<dbReference type="PROSITE" id="PS50160">
    <property type="entry name" value="DNA_LIGASE_A3"/>
    <property type="match status" value="1"/>
</dbReference>
<dbReference type="GO" id="GO:0006281">
    <property type="term" value="P:DNA repair"/>
    <property type="evidence" value="ECO:0007669"/>
    <property type="project" value="InterPro"/>
</dbReference>
<dbReference type="GO" id="GO:0006310">
    <property type="term" value="P:DNA recombination"/>
    <property type="evidence" value="ECO:0007669"/>
    <property type="project" value="InterPro"/>
</dbReference>
<keyword evidence="9" id="KW-1185">Reference proteome</keyword>
<proteinExistence type="inferred from homology"/>
<dbReference type="SUPFAM" id="SSF50249">
    <property type="entry name" value="Nucleic acid-binding proteins"/>
    <property type="match status" value="1"/>
</dbReference>
<evidence type="ECO:0000256" key="5">
    <source>
        <dbReference type="ARBA" id="ARBA00022840"/>
    </source>
</evidence>
<comment type="caution">
    <text evidence="8">The sequence shown here is derived from an EMBL/GenBank/DDBJ whole genome shotgun (WGS) entry which is preliminary data.</text>
</comment>
<dbReference type="Gene3D" id="3.30.1490.70">
    <property type="match status" value="1"/>
</dbReference>
<dbReference type="Pfam" id="PF01068">
    <property type="entry name" value="DNA_ligase_A_M"/>
    <property type="match status" value="2"/>
</dbReference>
<evidence type="ECO:0000256" key="6">
    <source>
        <dbReference type="SAM" id="MobiDB-lite"/>
    </source>
</evidence>
<feature type="region of interest" description="Disordered" evidence="6">
    <location>
        <begin position="442"/>
        <end position="502"/>
    </location>
</feature>
<dbReference type="InterPro" id="IPR050191">
    <property type="entry name" value="ATP-dep_DNA_ligase"/>
</dbReference>
<dbReference type="PANTHER" id="PTHR45674">
    <property type="entry name" value="DNA LIGASE 1/3 FAMILY MEMBER"/>
    <property type="match status" value="1"/>
</dbReference>
<keyword evidence="5" id="KW-0067">ATP-binding</keyword>
<feature type="region of interest" description="Disordered" evidence="6">
    <location>
        <begin position="861"/>
        <end position="884"/>
    </location>
</feature>
<dbReference type="Pfam" id="PF04675">
    <property type="entry name" value="DNA_ligase_A_N"/>
    <property type="match status" value="1"/>
</dbReference>
<organism evidence="8 9">
    <name type="scientific">Tilletia controversa</name>
    <name type="common">dwarf bunt fungus</name>
    <dbReference type="NCBI Taxonomy" id="13291"/>
    <lineage>
        <taxon>Eukaryota</taxon>
        <taxon>Fungi</taxon>
        <taxon>Dikarya</taxon>
        <taxon>Basidiomycota</taxon>
        <taxon>Ustilaginomycotina</taxon>
        <taxon>Exobasidiomycetes</taxon>
        <taxon>Tilletiales</taxon>
        <taxon>Tilletiaceae</taxon>
        <taxon>Tilletia</taxon>
    </lineage>
</organism>
<dbReference type="CDD" id="cd07969">
    <property type="entry name" value="OBF_DNA_ligase_I"/>
    <property type="match status" value="1"/>
</dbReference>
<dbReference type="GO" id="GO:0005524">
    <property type="term" value="F:ATP binding"/>
    <property type="evidence" value="ECO:0007669"/>
    <property type="project" value="UniProtKB-KW"/>
</dbReference>
<evidence type="ECO:0000313" key="9">
    <source>
        <dbReference type="Proteomes" id="UP000077684"/>
    </source>
</evidence>
<dbReference type="InterPro" id="IPR036599">
    <property type="entry name" value="DNA_ligase_N_sf"/>
</dbReference>
<protein>
    <recommendedName>
        <fullName evidence="7">ATP-dependent DNA ligase family profile domain-containing protein</fullName>
    </recommendedName>
</protein>
<dbReference type="Proteomes" id="UP000077684">
    <property type="component" value="Unassembled WGS sequence"/>
</dbReference>
<gene>
    <name evidence="8" type="ORF">A4X06_0g4086</name>
</gene>
<feature type="compositionally biased region" description="Low complexity" evidence="6">
    <location>
        <begin position="131"/>
        <end position="165"/>
    </location>
</feature>
<dbReference type="InterPro" id="IPR012308">
    <property type="entry name" value="DNA_ligase_ATP-dep_N"/>
</dbReference>
<keyword evidence="3" id="KW-0235">DNA replication</keyword>
<dbReference type="SUPFAM" id="SSF56091">
    <property type="entry name" value="DNA ligase/mRNA capping enzyme, catalytic domain"/>
    <property type="match status" value="2"/>
</dbReference>
<feature type="compositionally biased region" description="Low complexity" evidence="6">
    <location>
        <begin position="45"/>
        <end position="72"/>
    </location>
</feature>
<dbReference type="SUPFAM" id="SSF117018">
    <property type="entry name" value="ATP-dependent DNA ligase DNA-binding domain"/>
    <property type="match status" value="1"/>
</dbReference>
<evidence type="ECO:0000256" key="3">
    <source>
        <dbReference type="ARBA" id="ARBA00022705"/>
    </source>
</evidence>
<dbReference type="GO" id="GO:0003677">
    <property type="term" value="F:DNA binding"/>
    <property type="evidence" value="ECO:0007669"/>
    <property type="project" value="InterPro"/>
</dbReference>
<dbReference type="InterPro" id="IPR012309">
    <property type="entry name" value="DNA_ligase_ATP-dep_C"/>
</dbReference>
<evidence type="ECO:0000259" key="7">
    <source>
        <dbReference type="PROSITE" id="PS50160"/>
    </source>
</evidence>
<feature type="domain" description="ATP-dependent DNA ligase family profile" evidence="7">
    <location>
        <begin position="739"/>
        <end position="957"/>
    </location>
</feature>
<dbReference type="InterPro" id="IPR016059">
    <property type="entry name" value="DNA_ligase_ATP-dep_CS"/>
</dbReference>
<evidence type="ECO:0000313" key="8">
    <source>
        <dbReference type="EMBL" id="KAE8247920.1"/>
    </source>
</evidence>
<dbReference type="Gene3D" id="1.10.3260.10">
    <property type="entry name" value="DNA ligase, ATP-dependent, N-terminal domain"/>
    <property type="match status" value="1"/>
</dbReference>
<dbReference type="FunFam" id="2.40.50.140:FF:000062">
    <property type="entry name" value="DNA ligase"/>
    <property type="match status" value="1"/>
</dbReference>
<feature type="region of interest" description="Disordered" evidence="6">
    <location>
        <begin position="1"/>
        <end position="176"/>
    </location>
</feature>
<feature type="compositionally biased region" description="Polar residues" evidence="6">
    <location>
        <begin position="73"/>
        <end position="97"/>
    </location>
</feature>
<dbReference type="GO" id="GO:0005634">
    <property type="term" value="C:nucleus"/>
    <property type="evidence" value="ECO:0007669"/>
    <property type="project" value="TreeGrafter"/>
</dbReference>
<dbReference type="Pfam" id="PF04679">
    <property type="entry name" value="DNA_ligase_A_C"/>
    <property type="match status" value="1"/>
</dbReference>
<keyword evidence="2" id="KW-0436">Ligase</keyword>
<dbReference type="Gene3D" id="3.30.470.30">
    <property type="entry name" value="DNA ligase/mRNA capping enzyme"/>
    <property type="match status" value="2"/>
</dbReference>
<name>A0A8X7MUE7_9BASI</name>
<dbReference type="InterPro" id="IPR012340">
    <property type="entry name" value="NA-bd_OB-fold"/>
</dbReference>
<dbReference type="InterPro" id="IPR012310">
    <property type="entry name" value="DNA_ligase_ATP-dep_cent"/>
</dbReference>
<evidence type="ECO:0000256" key="4">
    <source>
        <dbReference type="ARBA" id="ARBA00022741"/>
    </source>
</evidence>
<keyword evidence="4" id="KW-0547">Nucleotide-binding</keyword>
<feature type="compositionally biased region" description="Low complexity" evidence="6">
    <location>
        <begin position="9"/>
        <end position="25"/>
    </location>
</feature>
<feature type="compositionally biased region" description="Acidic residues" evidence="6">
    <location>
        <begin position="1094"/>
        <end position="1126"/>
    </location>
</feature>
<feature type="region of interest" description="Disordered" evidence="6">
    <location>
        <begin position="1084"/>
        <end position="1126"/>
    </location>
</feature>
<reference evidence="8" key="2">
    <citation type="journal article" date="2019" name="IMA Fungus">
        <title>Genome sequencing and comparison of five Tilletia species to identify candidate genes for the detection of regulated species infecting wheat.</title>
        <authorList>
            <person name="Nguyen H.D.T."/>
            <person name="Sultana T."/>
            <person name="Kesanakurti P."/>
            <person name="Hambleton S."/>
        </authorList>
    </citation>
    <scope>NUCLEOTIDE SEQUENCE</scope>
    <source>
        <strain evidence="8">DAOMC 236426</strain>
    </source>
</reference>
<evidence type="ECO:0000256" key="1">
    <source>
        <dbReference type="ARBA" id="ARBA00007572"/>
    </source>
</evidence>